<dbReference type="InterPro" id="IPR036890">
    <property type="entry name" value="HATPase_C_sf"/>
</dbReference>
<dbReference type="Gene3D" id="3.30.565.10">
    <property type="entry name" value="Histidine kinase-like ATPase, C-terminal domain"/>
    <property type="match status" value="1"/>
</dbReference>
<dbReference type="EMBL" id="JBITYG010000004">
    <property type="protein sequence ID" value="MFI9102241.1"/>
    <property type="molecule type" value="Genomic_DNA"/>
</dbReference>
<keyword evidence="3" id="KW-0597">Phosphoprotein</keyword>
<feature type="transmembrane region" description="Helical" evidence="10">
    <location>
        <begin position="49"/>
        <end position="67"/>
    </location>
</feature>
<evidence type="ECO:0000256" key="4">
    <source>
        <dbReference type="ARBA" id="ARBA00022679"/>
    </source>
</evidence>
<accession>A0ABW8CA11</accession>
<evidence type="ECO:0000256" key="6">
    <source>
        <dbReference type="ARBA" id="ARBA00022777"/>
    </source>
</evidence>
<feature type="domain" description="Signal transduction histidine kinase subgroup 3 dimerisation and phosphoacceptor" evidence="12">
    <location>
        <begin position="170"/>
        <end position="235"/>
    </location>
</feature>
<evidence type="ECO:0000256" key="7">
    <source>
        <dbReference type="ARBA" id="ARBA00022840"/>
    </source>
</evidence>
<evidence type="ECO:0000256" key="2">
    <source>
        <dbReference type="ARBA" id="ARBA00012438"/>
    </source>
</evidence>
<keyword evidence="8" id="KW-0902">Two-component regulatory system</keyword>
<evidence type="ECO:0000256" key="9">
    <source>
        <dbReference type="SAM" id="MobiDB-lite"/>
    </source>
</evidence>
<dbReference type="Pfam" id="PF02518">
    <property type="entry name" value="HATPase_c"/>
    <property type="match status" value="1"/>
</dbReference>
<keyword evidence="10" id="KW-0812">Transmembrane</keyword>
<keyword evidence="14" id="KW-1185">Reference proteome</keyword>
<dbReference type="PANTHER" id="PTHR24421">
    <property type="entry name" value="NITRATE/NITRITE SENSOR PROTEIN NARX-RELATED"/>
    <property type="match status" value="1"/>
</dbReference>
<dbReference type="Gene3D" id="1.20.5.1930">
    <property type="match status" value="1"/>
</dbReference>
<evidence type="ECO:0000259" key="12">
    <source>
        <dbReference type="Pfam" id="PF07730"/>
    </source>
</evidence>
<keyword evidence="4" id="KW-0808">Transferase</keyword>
<keyword evidence="7" id="KW-0067">ATP-binding</keyword>
<dbReference type="PANTHER" id="PTHR24421:SF10">
    <property type="entry name" value="NITRATE_NITRITE SENSOR PROTEIN NARQ"/>
    <property type="match status" value="1"/>
</dbReference>
<evidence type="ECO:0000256" key="3">
    <source>
        <dbReference type="ARBA" id="ARBA00022553"/>
    </source>
</evidence>
<evidence type="ECO:0000256" key="10">
    <source>
        <dbReference type="SAM" id="Phobius"/>
    </source>
</evidence>
<dbReference type="InterPro" id="IPR011712">
    <property type="entry name" value="Sig_transdc_His_kin_sub3_dim/P"/>
</dbReference>
<keyword evidence="5" id="KW-0547">Nucleotide-binding</keyword>
<evidence type="ECO:0000256" key="1">
    <source>
        <dbReference type="ARBA" id="ARBA00000085"/>
    </source>
</evidence>
<dbReference type="EC" id="2.7.13.3" evidence="2"/>
<keyword evidence="10" id="KW-0472">Membrane</keyword>
<comment type="caution">
    <text evidence="13">The sequence shown here is derived from an EMBL/GenBank/DDBJ whole genome shotgun (WGS) entry which is preliminary data.</text>
</comment>
<reference evidence="13 14" key="1">
    <citation type="submission" date="2024-10" db="EMBL/GenBank/DDBJ databases">
        <title>The Natural Products Discovery Center: Release of the First 8490 Sequenced Strains for Exploring Actinobacteria Biosynthetic Diversity.</title>
        <authorList>
            <person name="Kalkreuter E."/>
            <person name="Kautsar S.A."/>
            <person name="Yang D."/>
            <person name="Bader C.D."/>
            <person name="Teijaro C.N."/>
            <person name="Fluegel L."/>
            <person name="Davis C.M."/>
            <person name="Simpson J.R."/>
            <person name="Lauterbach L."/>
            <person name="Steele A.D."/>
            <person name="Gui C."/>
            <person name="Meng S."/>
            <person name="Li G."/>
            <person name="Viehrig K."/>
            <person name="Ye F."/>
            <person name="Su P."/>
            <person name="Kiefer A.F."/>
            <person name="Nichols A."/>
            <person name="Cepeda A.J."/>
            <person name="Yan W."/>
            <person name="Fan B."/>
            <person name="Jiang Y."/>
            <person name="Adhikari A."/>
            <person name="Zheng C.-J."/>
            <person name="Schuster L."/>
            <person name="Cowan T.M."/>
            <person name="Smanski M.J."/>
            <person name="Chevrette M.G."/>
            <person name="De Carvalho L.P.S."/>
            <person name="Shen B."/>
        </authorList>
    </citation>
    <scope>NUCLEOTIDE SEQUENCE [LARGE SCALE GENOMIC DNA]</scope>
    <source>
        <strain evidence="13 14">NPDC053399</strain>
    </source>
</reference>
<evidence type="ECO:0000313" key="14">
    <source>
        <dbReference type="Proteomes" id="UP001614394"/>
    </source>
</evidence>
<organism evidence="13 14">
    <name type="scientific">Streptomyces fildesensis</name>
    <dbReference type="NCBI Taxonomy" id="375757"/>
    <lineage>
        <taxon>Bacteria</taxon>
        <taxon>Bacillati</taxon>
        <taxon>Actinomycetota</taxon>
        <taxon>Actinomycetes</taxon>
        <taxon>Kitasatosporales</taxon>
        <taxon>Streptomycetaceae</taxon>
        <taxon>Streptomyces</taxon>
    </lineage>
</organism>
<evidence type="ECO:0000256" key="5">
    <source>
        <dbReference type="ARBA" id="ARBA00022741"/>
    </source>
</evidence>
<name>A0ABW8CA11_9ACTN</name>
<dbReference type="InterPro" id="IPR003594">
    <property type="entry name" value="HATPase_dom"/>
</dbReference>
<dbReference type="RefSeq" id="WP_399649617.1">
    <property type="nucleotide sequence ID" value="NZ_JBITYG010000004.1"/>
</dbReference>
<dbReference type="GO" id="GO:0016301">
    <property type="term" value="F:kinase activity"/>
    <property type="evidence" value="ECO:0007669"/>
    <property type="project" value="UniProtKB-KW"/>
</dbReference>
<evidence type="ECO:0000313" key="13">
    <source>
        <dbReference type="EMBL" id="MFI9102241.1"/>
    </source>
</evidence>
<feature type="domain" description="Histidine kinase/HSP90-like ATPase" evidence="11">
    <location>
        <begin position="282"/>
        <end position="373"/>
    </location>
</feature>
<evidence type="ECO:0000256" key="8">
    <source>
        <dbReference type="ARBA" id="ARBA00023012"/>
    </source>
</evidence>
<feature type="region of interest" description="Disordered" evidence="9">
    <location>
        <begin position="369"/>
        <end position="391"/>
    </location>
</feature>
<proteinExistence type="predicted"/>
<comment type="catalytic activity">
    <reaction evidence="1">
        <text>ATP + protein L-histidine = ADP + protein N-phospho-L-histidine.</text>
        <dbReference type="EC" id="2.7.13.3"/>
    </reaction>
</comment>
<dbReference type="Pfam" id="PF07730">
    <property type="entry name" value="HisKA_3"/>
    <property type="match status" value="1"/>
</dbReference>
<keyword evidence="10" id="KW-1133">Transmembrane helix</keyword>
<dbReference type="PROSITE" id="PS51257">
    <property type="entry name" value="PROKAR_LIPOPROTEIN"/>
    <property type="match status" value="1"/>
</dbReference>
<dbReference type="InterPro" id="IPR050482">
    <property type="entry name" value="Sensor_HK_TwoCompSys"/>
</dbReference>
<dbReference type="SUPFAM" id="SSF55874">
    <property type="entry name" value="ATPase domain of HSP90 chaperone/DNA topoisomerase II/histidine kinase"/>
    <property type="match status" value="1"/>
</dbReference>
<feature type="transmembrane region" description="Helical" evidence="10">
    <location>
        <begin position="12"/>
        <end position="37"/>
    </location>
</feature>
<keyword evidence="6 13" id="KW-0418">Kinase</keyword>
<dbReference type="Proteomes" id="UP001614394">
    <property type="component" value="Unassembled WGS sequence"/>
</dbReference>
<protein>
    <recommendedName>
        <fullName evidence="2">histidine kinase</fullName>
        <ecNumber evidence="2">2.7.13.3</ecNumber>
    </recommendedName>
</protein>
<evidence type="ECO:0000259" key="11">
    <source>
        <dbReference type="Pfam" id="PF02518"/>
    </source>
</evidence>
<feature type="transmembrane region" description="Helical" evidence="10">
    <location>
        <begin position="121"/>
        <end position="141"/>
    </location>
</feature>
<dbReference type="CDD" id="cd16917">
    <property type="entry name" value="HATPase_UhpB-NarQ-NarX-like"/>
    <property type="match status" value="1"/>
</dbReference>
<sequence length="391" mass="41218">MTWPRWLRWAPHVLVVLGACTLAATGAELLARILAIAHAAALVVALRRPLAAFWLSMAFVAGIVTLHPPTHDNQVWVWSVHAGVLLLVALRNALPSTVVAAVLSGLLAVVLKLAGRGIGDWGIVGFAAVLFAAAVLVGATVRGRRETRARLTEQIAATAHERALGTVLKERTRIARELHDVVAHHMSVISIQADAAPYRVENPPRELVAEFAAIRANAREGLTELRSLLGVLRSEESGAGAAPQVPQPTLDRLDDLLDTVRAAGLRVTADLAGTRRPLPPGVELSAYRIVQEALSNALRHSPGAPADVRISYTGAALGLRVLSGAPTRTPESSPGAGHGVLGMRERAAMFGGELTAGPTPDGGYEVTALLPVPPDRRPGPTAVRDCTRNPT</sequence>
<gene>
    <name evidence="13" type="ORF">ACIGXA_17110</name>
</gene>